<sequence length="437" mass="46140">MPRSRWQVLAVAMTAAVALSACGAGSRTAASTATEVACDVPAPPQPVTVNVLAYNSSAIDPFTNTMVASCTTDQITVNHEPIDFAGQVQKTTATLAGETGTYDIVETYGFILPTLAAEDKLAPLDDFVAQFGQEYGLDGLDPAMRQAMSYDGKLYGLPMQAQMYVMAYRKDVFDGLGLQPPTTFAEMRDAATAIQQAGEIPYPIALPLLASADISTAYDAALGSLGVDYVNAETRTPNFDKPEAATAFEELRSLVPFMDPQVTTFDQPRVQQQMYNGSAAMAIMFSGRMNDLSQPTNSRFAEQFAFAPPPSVGGGDVLYNSLSVDGWSIPANAAADPALLFEMIASAVGEDASRASVPAAFPAREGIVTADSSPYAAAALESIGQAPPAEPFPWTSRIANDTRTVVADVVLGNTPVPDGLAQMQQIATEILAEYPAQ</sequence>
<keyword evidence="1" id="KW-0732">Signal</keyword>
<reference evidence="2 3" key="1">
    <citation type="submission" date="2020-05" db="EMBL/GenBank/DDBJ databases">
        <authorList>
            <person name="Mo P."/>
        </authorList>
    </citation>
    <scope>NUCLEOTIDE SEQUENCE [LARGE SCALE GENOMIC DNA]</scope>
    <source>
        <strain evidence="2 3">Gen01</strain>
    </source>
</reference>
<evidence type="ECO:0000313" key="2">
    <source>
        <dbReference type="EMBL" id="QJY48188.1"/>
    </source>
</evidence>
<proteinExistence type="predicted"/>
<dbReference type="AlphaFoldDB" id="A0A6M6JJF0"/>
<accession>A0A6M6JJF0</accession>
<dbReference type="PANTHER" id="PTHR43649">
    <property type="entry name" value="ARABINOSE-BINDING PROTEIN-RELATED"/>
    <property type="match status" value="1"/>
</dbReference>
<dbReference type="PROSITE" id="PS51257">
    <property type="entry name" value="PROKAR_LIPOPROTEIN"/>
    <property type="match status" value="1"/>
</dbReference>
<evidence type="ECO:0000313" key="3">
    <source>
        <dbReference type="Proteomes" id="UP000505377"/>
    </source>
</evidence>
<feature type="signal peptide" evidence="1">
    <location>
        <begin position="1"/>
        <end position="23"/>
    </location>
</feature>
<dbReference type="SUPFAM" id="SSF53850">
    <property type="entry name" value="Periplasmic binding protein-like II"/>
    <property type="match status" value="1"/>
</dbReference>
<dbReference type="Gene3D" id="3.40.190.10">
    <property type="entry name" value="Periplasmic binding protein-like II"/>
    <property type="match status" value="1"/>
</dbReference>
<dbReference type="PANTHER" id="PTHR43649:SF12">
    <property type="entry name" value="DIACETYLCHITOBIOSE BINDING PROTEIN DASA"/>
    <property type="match status" value="1"/>
</dbReference>
<dbReference type="Pfam" id="PF01547">
    <property type="entry name" value="SBP_bac_1"/>
    <property type="match status" value="1"/>
</dbReference>
<organism evidence="2 3">
    <name type="scientific">Pseudonocardia broussonetiae</name>
    <dbReference type="NCBI Taxonomy" id="2736640"/>
    <lineage>
        <taxon>Bacteria</taxon>
        <taxon>Bacillati</taxon>
        <taxon>Actinomycetota</taxon>
        <taxon>Actinomycetes</taxon>
        <taxon>Pseudonocardiales</taxon>
        <taxon>Pseudonocardiaceae</taxon>
        <taxon>Pseudonocardia</taxon>
    </lineage>
</organism>
<protein>
    <submittedName>
        <fullName evidence="2">Extracellular solute-binding protein</fullName>
    </submittedName>
</protein>
<feature type="chain" id="PRO_5039695314" evidence="1">
    <location>
        <begin position="24"/>
        <end position="437"/>
    </location>
</feature>
<dbReference type="InterPro" id="IPR050490">
    <property type="entry name" value="Bact_solute-bd_prot1"/>
</dbReference>
<keyword evidence="3" id="KW-1185">Reference proteome</keyword>
<dbReference type="EMBL" id="CP053564">
    <property type="protein sequence ID" value="QJY48188.1"/>
    <property type="molecule type" value="Genomic_DNA"/>
</dbReference>
<evidence type="ECO:0000256" key="1">
    <source>
        <dbReference type="SAM" id="SignalP"/>
    </source>
</evidence>
<dbReference type="RefSeq" id="WP_172161631.1">
    <property type="nucleotide sequence ID" value="NZ_CP053564.1"/>
</dbReference>
<dbReference type="Proteomes" id="UP000505377">
    <property type="component" value="Chromosome"/>
</dbReference>
<gene>
    <name evidence="2" type="ORF">HOP40_22265</name>
</gene>
<name>A0A6M6JJF0_9PSEU</name>
<dbReference type="KEGG" id="pbro:HOP40_22265"/>
<dbReference type="InterPro" id="IPR006059">
    <property type="entry name" value="SBP"/>
</dbReference>